<organism evidence="12 13">
    <name type="scientific">Edaphobacter aggregans</name>
    <dbReference type="NCBI Taxonomy" id="570835"/>
    <lineage>
        <taxon>Bacteria</taxon>
        <taxon>Pseudomonadati</taxon>
        <taxon>Acidobacteriota</taxon>
        <taxon>Terriglobia</taxon>
        <taxon>Terriglobales</taxon>
        <taxon>Acidobacteriaceae</taxon>
        <taxon>Edaphobacter</taxon>
    </lineage>
</organism>
<keyword evidence="5" id="KW-0997">Cell inner membrane</keyword>
<dbReference type="PANTHER" id="PTHR33446">
    <property type="entry name" value="PROTEIN TONB-RELATED"/>
    <property type="match status" value="1"/>
</dbReference>
<dbReference type="NCBIfam" id="TIGR01352">
    <property type="entry name" value="tonB_Cterm"/>
    <property type="match status" value="2"/>
</dbReference>
<keyword evidence="4" id="KW-1003">Cell membrane</keyword>
<keyword evidence="6" id="KW-0812">Transmembrane</keyword>
<dbReference type="Proteomes" id="UP000269669">
    <property type="component" value="Unassembled WGS sequence"/>
</dbReference>
<sequence>MSRLAPCCLAVLLLTVVPAAPAQDTPAPIHAPMRVSAGVIAGLLETKVAPIYPPEAKAANVQGAVVMHAIIGKTGLVEELVVISGPEMLRSSALDAVRQWTYKPYRLNGNPVEVDTIITVNYSLNQSEPPDGVHGGVMGGISTGTPPLAPASSPPSRIRVSSGVMAGLIDTKTTPVYPKDAKEAHITGAVVLSGVVDTHGKVTELNVLSGPEPLRQSAIDAVSQWTYKPYLLNGKPVEVLTTMTVHFMLID</sequence>
<feature type="chain" id="PRO_5019365530" evidence="10">
    <location>
        <begin position="23"/>
        <end position="251"/>
    </location>
</feature>
<dbReference type="PROSITE" id="PS52015">
    <property type="entry name" value="TONB_CTD"/>
    <property type="match status" value="2"/>
</dbReference>
<keyword evidence="8" id="KW-1133">Transmembrane helix</keyword>
<keyword evidence="10" id="KW-0732">Signal</keyword>
<dbReference type="InterPro" id="IPR006260">
    <property type="entry name" value="TonB/TolA_C"/>
</dbReference>
<evidence type="ECO:0000259" key="11">
    <source>
        <dbReference type="PROSITE" id="PS52015"/>
    </source>
</evidence>
<protein>
    <submittedName>
        <fullName evidence="12">TonB family protein</fullName>
    </submittedName>
</protein>
<feature type="domain" description="TonB C-terminal" evidence="11">
    <location>
        <begin position="37"/>
        <end position="131"/>
    </location>
</feature>
<keyword evidence="13" id="KW-1185">Reference proteome</keyword>
<dbReference type="AlphaFoldDB" id="A0A428MHF1"/>
<reference evidence="12 13" key="1">
    <citation type="submission" date="2018-12" db="EMBL/GenBank/DDBJ databases">
        <title>Sequencing of bacterial isolates from soil warming experiment in Harvard Forest, Massachusetts, USA.</title>
        <authorList>
            <person name="Deangelis K."/>
        </authorList>
    </citation>
    <scope>NUCLEOTIDE SEQUENCE [LARGE SCALE GENOMIC DNA]</scope>
    <source>
        <strain evidence="12 13">EB153</strain>
    </source>
</reference>
<gene>
    <name evidence="12" type="ORF">EDE15_1850</name>
</gene>
<proteinExistence type="inferred from homology"/>
<evidence type="ECO:0000256" key="9">
    <source>
        <dbReference type="ARBA" id="ARBA00023136"/>
    </source>
</evidence>
<dbReference type="RefSeq" id="WP_260472763.1">
    <property type="nucleotide sequence ID" value="NZ_RSDW01000001.1"/>
</dbReference>
<dbReference type="Pfam" id="PF03544">
    <property type="entry name" value="TonB_C"/>
    <property type="match status" value="2"/>
</dbReference>
<dbReference type="InterPro" id="IPR051045">
    <property type="entry name" value="TonB-dependent_transducer"/>
</dbReference>
<comment type="caution">
    <text evidence="12">The sequence shown here is derived from an EMBL/GenBank/DDBJ whole genome shotgun (WGS) entry which is preliminary data.</text>
</comment>
<keyword evidence="9" id="KW-0472">Membrane</keyword>
<evidence type="ECO:0000256" key="8">
    <source>
        <dbReference type="ARBA" id="ARBA00022989"/>
    </source>
</evidence>
<comment type="subcellular location">
    <subcellularLocation>
        <location evidence="1">Cell inner membrane</location>
        <topology evidence="1">Single-pass membrane protein</topology>
        <orientation evidence="1">Periplasmic side</orientation>
    </subcellularLocation>
</comment>
<dbReference type="GO" id="GO:0015031">
    <property type="term" value="P:protein transport"/>
    <property type="evidence" value="ECO:0007669"/>
    <property type="project" value="UniProtKB-KW"/>
</dbReference>
<evidence type="ECO:0000256" key="3">
    <source>
        <dbReference type="ARBA" id="ARBA00022448"/>
    </source>
</evidence>
<keyword evidence="3" id="KW-0813">Transport</keyword>
<evidence type="ECO:0000256" key="5">
    <source>
        <dbReference type="ARBA" id="ARBA00022519"/>
    </source>
</evidence>
<evidence type="ECO:0000256" key="7">
    <source>
        <dbReference type="ARBA" id="ARBA00022927"/>
    </source>
</evidence>
<comment type="similarity">
    <text evidence="2">Belongs to the TonB family.</text>
</comment>
<name>A0A428MHF1_9BACT</name>
<feature type="domain" description="TonB C-terminal" evidence="11">
    <location>
        <begin position="162"/>
        <end position="251"/>
    </location>
</feature>
<evidence type="ECO:0000256" key="4">
    <source>
        <dbReference type="ARBA" id="ARBA00022475"/>
    </source>
</evidence>
<accession>A0A428MHF1</accession>
<dbReference type="GO" id="GO:0055085">
    <property type="term" value="P:transmembrane transport"/>
    <property type="evidence" value="ECO:0007669"/>
    <property type="project" value="InterPro"/>
</dbReference>
<dbReference type="InterPro" id="IPR037682">
    <property type="entry name" value="TonB_C"/>
</dbReference>
<dbReference type="Gene3D" id="3.30.1150.10">
    <property type="match status" value="2"/>
</dbReference>
<feature type="signal peptide" evidence="10">
    <location>
        <begin position="1"/>
        <end position="22"/>
    </location>
</feature>
<dbReference type="GO" id="GO:0005886">
    <property type="term" value="C:plasma membrane"/>
    <property type="evidence" value="ECO:0007669"/>
    <property type="project" value="UniProtKB-SubCell"/>
</dbReference>
<evidence type="ECO:0000313" key="12">
    <source>
        <dbReference type="EMBL" id="RSL16338.1"/>
    </source>
</evidence>
<keyword evidence="7" id="KW-0653">Protein transport</keyword>
<evidence type="ECO:0000256" key="1">
    <source>
        <dbReference type="ARBA" id="ARBA00004383"/>
    </source>
</evidence>
<dbReference type="EMBL" id="RSDW01000001">
    <property type="protein sequence ID" value="RSL16338.1"/>
    <property type="molecule type" value="Genomic_DNA"/>
</dbReference>
<evidence type="ECO:0000256" key="10">
    <source>
        <dbReference type="SAM" id="SignalP"/>
    </source>
</evidence>
<dbReference type="SUPFAM" id="SSF74653">
    <property type="entry name" value="TolA/TonB C-terminal domain"/>
    <property type="match status" value="2"/>
</dbReference>
<evidence type="ECO:0000256" key="6">
    <source>
        <dbReference type="ARBA" id="ARBA00022692"/>
    </source>
</evidence>
<evidence type="ECO:0000256" key="2">
    <source>
        <dbReference type="ARBA" id="ARBA00006555"/>
    </source>
</evidence>
<evidence type="ECO:0000313" key="13">
    <source>
        <dbReference type="Proteomes" id="UP000269669"/>
    </source>
</evidence>